<sequence length="150" mass="16149">MAKDAFSDEVVAAHNAARARHGAPPVSWDPSMTAATQQYANACRFKHSNSQGKYGENLYASSDPKAGIREAVDSWMAEASKYNYNSPGFSAATGHFTQLVWKSSTKVSAVVVQCGAGTIMQQASRFVVVRYTPAGNYPGQFPQNVGRPVK</sequence>
<dbReference type="STRING" id="909613.UO65_1478"/>
<dbReference type="InterPro" id="IPR001283">
    <property type="entry name" value="CRISP-related"/>
</dbReference>
<reference evidence="2 3" key="1">
    <citation type="journal article" date="2014" name="Genome Announc.">
        <title>Draft Genome Sequence of the Antitrypanosomally Active Sponge-Associated Bacterium Actinokineospora sp. Strain EG49.</title>
        <authorList>
            <person name="Harjes J."/>
            <person name="Ryu T."/>
            <person name="Abdelmohsen U.R."/>
            <person name="Moitinho-Silva L."/>
            <person name="Horn H."/>
            <person name="Ravasi T."/>
            <person name="Hentschel U."/>
        </authorList>
    </citation>
    <scope>NUCLEOTIDE SEQUENCE [LARGE SCALE GENOMIC DNA]</scope>
    <source>
        <strain evidence="2 3">EG49</strain>
    </source>
</reference>
<dbReference type="InterPro" id="IPR014044">
    <property type="entry name" value="CAP_dom"/>
</dbReference>
<dbReference type="SMART" id="SM00198">
    <property type="entry name" value="SCP"/>
    <property type="match status" value="1"/>
</dbReference>
<feature type="domain" description="SCP" evidence="1">
    <location>
        <begin position="5"/>
        <end position="139"/>
    </location>
</feature>
<dbReference type="InterPro" id="IPR034113">
    <property type="entry name" value="SCP_GAPR1-like"/>
</dbReference>
<dbReference type="Proteomes" id="UP000019277">
    <property type="component" value="Unassembled WGS sequence"/>
</dbReference>
<accession>W7JB24</accession>
<dbReference type="AlphaFoldDB" id="W7JB24"/>
<dbReference type="RefSeq" id="WP_052020853.1">
    <property type="nucleotide sequence ID" value="NZ_AYXG01000051.1"/>
</dbReference>
<dbReference type="PROSITE" id="PS01009">
    <property type="entry name" value="CRISP_1"/>
    <property type="match status" value="1"/>
</dbReference>
<dbReference type="InterPro" id="IPR035940">
    <property type="entry name" value="CAP_sf"/>
</dbReference>
<dbReference type="GO" id="GO:0005576">
    <property type="term" value="C:extracellular region"/>
    <property type="evidence" value="ECO:0007669"/>
    <property type="project" value="InterPro"/>
</dbReference>
<dbReference type="InterPro" id="IPR018244">
    <property type="entry name" value="Allrgn_V5/Tpx1_CS"/>
</dbReference>
<organism evidence="2 3">
    <name type="scientific">Actinokineospora spheciospongiae</name>
    <dbReference type="NCBI Taxonomy" id="909613"/>
    <lineage>
        <taxon>Bacteria</taxon>
        <taxon>Bacillati</taxon>
        <taxon>Actinomycetota</taxon>
        <taxon>Actinomycetes</taxon>
        <taxon>Pseudonocardiales</taxon>
        <taxon>Pseudonocardiaceae</taxon>
        <taxon>Actinokineospora</taxon>
    </lineage>
</organism>
<dbReference type="SUPFAM" id="SSF55797">
    <property type="entry name" value="PR-1-like"/>
    <property type="match status" value="1"/>
</dbReference>
<dbReference type="eggNOG" id="COG2340">
    <property type="taxonomic scope" value="Bacteria"/>
</dbReference>
<comment type="caution">
    <text evidence="2">The sequence shown here is derived from an EMBL/GenBank/DDBJ whole genome shotgun (WGS) entry which is preliminary data.</text>
</comment>
<dbReference type="FunFam" id="3.40.33.10:FF:000010">
    <property type="entry name" value="Predicted protein"/>
    <property type="match status" value="1"/>
</dbReference>
<protein>
    <recommendedName>
        <fullName evidence="1">SCP domain-containing protein</fullName>
    </recommendedName>
</protein>
<evidence type="ECO:0000313" key="3">
    <source>
        <dbReference type="Proteomes" id="UP000019277"/>
    </source>
</evidence>
<dbReference type="CDD" id="cd05382">
    <property type="entry name" value="CAP_GAPR1-like"/>
    <property type="match status" value="1"/>
</dbReference>
<dbReference type="EMBL" id="AYXG01000051">
    <property type="protein sequence ID" value="EWC63264.1"/>
    <property type="molecule type" value="Genomic_DNA"/>
</dbReference>
<gene>
    <name evidence="2" type="ORF">UO65_1478</name>
</gene>
<evidence type="ECO:0000313" key="2">
    <source>
        <dbReference type="EMBL" id="EWC63264.1"/>
    </source>
</evidence>
<dbReference type="PANTHER" id="PTHR10334">
    <property type="entry name" value="CYSTEINE-RICH SECRETORY PROTEIN-RELATED"/>
    <property type="match status" value="1"/>
</dbReference>
<name>W7JB24_9PSEU</name>
<evidence type="ECO:0000259" key="1">
    <source>
        <dbReference type="SMART" id="SM00198"/>
    </source>
</evidence>
<dbReference type="Pfam" id="PF00188">
    <property type="entry name" value="CAP"/>
    <property type="match status" value="1"/>
</dbReference>
<dbReference type="OrthoDB" id="9794228at2"/>
<dbReference type="PRINTS" id="PR00837">
    <property type="entry name" value="V5TPXLIKE"/>
</dbReference>
<proteinExistence type="predicted"/>
<keyword evidence="3" id="KW-1185">Reference proteome</keyword>
<dbReference type="Gene3D" id="3.40.33.10">
    <property type="entry name" value="CAP"/>
    <property type="match status" value="1"/>
</dbReference>